<dbReference type="Pfam" id="PF13181">
    <property type="entry name" value="TPR_8"/>
    <property type="match status" value="2"/>
</dbReference>
<dbReference type="InterPro" id="IPR011990">
    <property type="entry name" value="TPR-like_helical_dom_sf"/>
</dbReference>
<evidence type="ECO:0000259" key="1">
    <source>
        <dbReference type="Pfam" id="PF13847"/>
    </source>
</evidence>
<dbReference type="InterPro" id="IPR053173">
    <property type="entry name" value="SAM-binding_MTase"/>
</dbReference>
<dbReference type="PROSITE" id="PS50005">
    <property type="entry name" value="TPR"/>
    <property type="match status" value="1"/>
</dbReference>
<reference evidence="2" key="1">
    <citation type="submission" date="2018-05" db="EMBL/GenBank/DDBJ databases">
        <authorList>
            <person name="Lanie J.A."/>
            <person name="Ng W.-L."/>
            <person name="Kazmierczak K.M."/>
            <person name="Andrzejewski T.M."/>
            <person name="Davidsen T.M."/>
            <person name="Wayne K.J."/>
            <person name="Tettelin H."/>
            <person name="Glass J.I."/>
            <person name="Rusch D."/>
            <person name="Podicherti R."/>
            <person name="Tsui H.-C.T."/>
            <person name="Winkler M.E."/>
        </authorList>
    </citation>
    <scope>NUCLEOTIDE SEQUENCE</scope>
</reference>
<dbReference type="PROSITE" id="PS50293">
    <property type="entry name" value="TPR_REGION"/>
    <property type="match status" value="1"/>
</dbReference>
<dbReference type="Gene3D" id="3.40.50.150">
    <property type="entry name" value="Vaccinia Virus protein VP39"/>
    <property type="match status" value="1"/>
</dbReference>
<dbReference type="PANTHER" id="PTHR45128:SF1">
    <property type="entry name" value="S-ADENOSYLMETHIONINE-DEPENDENT METHYLTRANSFERASE RV2258C"/>
    <property type="match status" value="1"/>
</dbReference>
<dbReference type="AlphaFoldDB" id="A0A381ZLG2"/>
<sequence>MKKYSDLKAEAIELLEQKNFDKALELINAAIEIEPKDVDTLFSQGLIFQKLGRNDQAIQSYKKSLSIKPSFRSLNNISSLYWSIGKRKEAILALEEAMRIEPNVIGIANLALMYFTSRLYVKSLECSSKVINTESSSVFLSARKIFCDSLNRLQDKDYPDDSSQILSALSRLLFSNTHLPATQMDFLKFIFKDFDKDILPKNLKKENNIIWNEEFISILIDDYPEILTNSDFLNKMSSSVIGQYLKTNLVMSRYSENIYTKLRKFILESYKFFKGDSKSNIINIASYINIQCEYNGFIWNVSEQEKKILRDLIHSISLSIENNREPNILEIIIMGCYYPYKEEEKIYKWLIKNKDSFPDSLKEIIVAQIEESIEVSEISPSIKRFGEITDDVSKKVKDQYENYPYPRWKGRLNINTQEHSVSLGYSSKHLENKISFDNEYEILVAGCGTGQEAVNMASLFSNSRILAVDLSLPSLCYAKKKMHESSITNIEFLQSDILNLGNFNKKFDIITSCGVLHHLDKPEEGLNVLKRLLKQDGVIKLALYSSLARKEIVSLQNKINEFGYENSISDIRRVRKLIKSNDKRLLGAEFVQRSPDFYSAYDIRDLLFHPREVNYSLIEVFDLLDKVGLEFIEFDNEYQSYKDFYKTKYPNDLNISDLKNWQELEKENPRMFAKMYIFWTKNLH</sequence>
<dbReference type="EMBL" id="UINC01021661">
    <property type="protein sequence ID" value="SVA89692.1"/>
    <property type="molecule type" value="Genomic_DNA"/>
</dbReference>
<evidence type="ECO:0000313" key="2">
    <source>
        <dbReference type="EMBL" id="SVA89692.1"/>
    </source>
</evidence>
<dbReference type="Gene3D" id="1.25.40.10">
    <property type="entry name" value="Tetratricopeptide repeat domain"/>
    <property type="match status" value="1"/>
</dbReference>
<dbReference type="SUPFAM" id="SSF48452">
    <property type="entry name" value="TPR-like"/>
    <property type="match status" value="1"/>
</dbReference>
<name>A0A381ZLG2_9ZZZZ</name>
<protein>
    <recommendedName>
        <fullName evidence="1">Methyltransferase domain-containing protein</fullName>
    </recommendedName>
</protein>
<dbReference type="InterPro" id="IPR029063">
    <property type="entry name" value="SAM-dependent_MTases_sf"/>
</dbReference>
<accession>A0A381ZLG2</accession>
<dbReference type="Pfam" id="PF13847">
    <property type="entry name" value="Methyltransf_31"/>
    <property type="match status" value="1"/>
</dbReference>
<dbReference type="SMART" id="SM00028">
    <property type="entry name" value="TPR"/>
    <property type="match status" value="3"/>
</dbReference>
<dbReference type="SUPFAM" id="SSF53335">
    <property type="entry name" value="S-adenosyl-L-methionine-dependent methyltransferases"/>
    <property type="match status" value="1"/>
</dbReference>
<dbReference type="InterPro" id="IPR025714">
    <property type="entry name" value="Methyltranfer_dom"/>
</dbReference>
<dbReference type="InterPro" id="IPR019734">
    <property type="entry name" value="TPR_rpt"/>
</dbReference>
<feature type="domain" description="Methyltransferase" evidence="1">
    <location>
        <begin position="439"/>
        <end position="547"/>
    </location>
</feature>
<gene>
    <name evidence="2" type="ORF">METZ01_LOCUS142546</name>
</gene>
<dbReference type="PANTHER" id="PTHR45128">
    <property type="entry name" value="METHYLTRANSFERASE TYPE 11"/>
    <property type="match status" value="1"/>
</dbReference>
<dbReference type="CDD" id="cd02440">
    <property type="entry name" value="AdoMet_MTases"/>
    <property type="match status" value="1"/>
</dbReference>
<organism evidence="2">
    <name type="scientific">marine metagenome</name>
    <dbReference type="NCBI Taxonomy" id="408172"/>
    <lineage>
        <taxon>unclassified sequences</taxon>
        <taxon>metagenomes</taxon>
        <taxon>ecological metagenomes</taxon>
    </lineage>
</organism>
<proteinExistence type="predicted"/>